<proteinExistence type="inferred from homology"/>
<dbReference type="InterPro" id="IPR015943">
    <property type="entry name" value="WD40/YVTN_repeat-like_dom_sf"/>
</dbReference>
<dbReference type="Gene3D" id="2.130.10.10">
    <property type="entry name" value="YVTN repeat-like/Quinoprotein amine dehydrogenase"/>
    <property type="match status" value="2"/>
</dbReference>
<dbReference type="Proteomes" id="UP001642464">
    <property type="component" value="Unassembled WGS sequence"/>
</dbReference>
<gene>
    <name evidence="6" type="ORF">SCF082_LOCUS35425</name>
</gene>
<accession>A0ABP0PAP7</accession>
<feature type="compositionally biased region" description="Low complexity" evidence="5">
    <location>
        <begin position="56"/>
        <end position="77"/>
    </location>
</feature>
<evidence type="ECO:0000256" key="4">
    <source>
        <dbReference type="PROSITE-ProRule" id="PRU00221"/>
    </source>
</evidence>
<feature type="repeat" description="WD" evidence="4">
    <location>
        <begin position="93"/>
        <end position="126"/>
    </location>
</feature>
<feature type="region of interest" description="Disordered" evidence="5">
    <location>
        <begin position="46"/>
        <end position="90"/>
    </location>
</feature>
<keyword evidence="7" id="KW-1185">Reference proteome</keyword>
<keyword evidence="3" id="KW-0677">Repeat</keyword>
<feature type="repeat" description="WD" evidence="4">
    <location>
        <begin position="183"/>
        <end position="224"/>
    </location>
</feature>
<evidence type="ECO:0000313" key="7">
    <source>
        <dbReference type="Proteomes" id="UP001642464"/>
    </source>
</evidence>
<evidence type="ECO:0000256" key="1">
    <source>
        <dbReference type="ARBA" id="ARBA00007625"/>
    </source>
</evidence>
<reference evidence="6 7" key="1">
    <citation type="submission" date="2024-02" db="EMBL/GenBank/DDBJ databases">
        <authorList>
            <person name="Chen Y."/>
            <person name="Shah S."/>
            <person name="Dougan E. K."/>
            <person name="Thang M."/>
            <person name="Chan C."/>
        </authorList>
    </citation>
    <scope>NUCLEOTIDE SEQUENCE [LARGE SCALE GENOMIC DNA]</scope>
</reference>
<dbReference type="InterPro" id="IPR020472">
    <property type="entry name" value="WD40_PAC1"/>
</dbReference>
<dbReference type="EMBL" id="CAXAMM010033670">
    <property type="protein sequence ID" value="CAK9071735.1"/>
    <property type="molecule type" value="Genomic_DNA"/>
</dbReference>
<comment type="caution">
    <text evidence="6">The sequence shown here is derived from an EMBL/GenBank/DDBJ whole genome shotgun (WGS) entry which is preliminary data.</text>
</comment>
<dbReference type="PANTHER" id="PTHR44019:SF20">
    <property type="entry name" value="WD REPEAT-CONTAINING PROTEIN 55"/>
    <property type="match status" value="1"/>
</dbReference>
<name>A0ABP0PAP7_9DINO</name>
<evidence type="ECO:0000313" key="6">
    <source>
        <dbReference type="EMBL" id="CAK9071735.1"/>
    </source>
</evidence>
<evidence type="ECO:0000256" key="2">
    <source>
        <dbReference type="ARBA" id="ARBA00022574"/>
    </source>
</evidence>
<feature type="repeat" description="WD" evidence="4">
    <location>
        <begin position="137"/>
        <end position="174"/>
    </location>
</feature>
<evidence type="ECO:0000256" key="3">
    <source>
        <dbReference type="ARBA" id="ARBA00022737"/>
    </source>
</evidence>
<dbReference type="PANTHER" id="PTHR44019">
    <property type="entry name" value="WD REPEAT-CONTAINING PROTEIN 55"/>
    <property type="match status" value="1"/>
</dbReference>
<dbReference type="PROSITE" id="PS50082">
    <property type="entry name" value="WD_REPEATS_2"/>
    <property type="match status" value="4"/>
</dbReference>
<organism evidence="6 7">
    <name type="scientific">Durusdinium trenchii</name>
    <dbReference type="NCBI Taxonomy" id="1381693"/>
    <lineage>
        <taxon>Eukaryota</taxon>
        <taxon>Sar</taxon>
        <taxon>Alveolata</taxon>
        <taxon>Dinophyceae</taxon>
        <taxon>Suessiales</taxon>
        <taxon>Symbiodiniaceae</taxon>
        <taxon>Durusdinium</taxon>
    </lineage>
</organism>
<keyword evidence="2 4" id="KW-0853">WD repeat</keyword>
<comment type="similarity">
    <text evidence="1">Belongs to the WD repeat WDR55 family.</text>
</comment>
<dbReference type="SUPFAM" id="SSF50978">
    <property type="entry name" value="WD40 repeat-like"/>
    <property type="match status" value="1"/>
</dbReference>
<sequence>MKRELRCSAQVVGLALHPAAPVCAAGLVDGALELWRFGWTTGEREDGAGKAIDHGSSSSSKGSSSSSSSSFACSSAPGGEGGSPGGKVTVKVPAAHTDSTRVVAFCGRDGARLVTGSADRAVKCWDAGTAALSWEVIGAHENAVNCLLPLESVADGAMLVSGDEEGEIKLWDVRVGGKPLATVKQHDDYISDMAFDEKRKTLLSTSGDGMLSAFDLRATSKAKLKHKATSDKHDEDLLSLVVIKNGSKVVVGTQNGVLDFWNWGEWGDIADRFPGHPESIDSILKIDESTICTGSSDGILRIINVYPHKLLGVMGDHTDFPIERLAWSHDRTMIASASHDAVIRFWDTSAAAKRMKKSRDADDDDFYADM</sequence>
<dbReference type="PRINTS" id="PR00320">
    <property type="entry name" value="GPROTEINBRPT"/>
</dbReference>
<dbReference type="Pfam" id="PF24796">
    <property type="entry name" value="WDR55"/>
    <property type="match status" value="1"/>
</dbReference>
<feature type="repeat" description="WD" evidence="4">
    <location>
        <begin position="322"/>
        <end position="356"/>
    </location>
</feature>
<evidence type="ECO:0000256" key="5">
    <source>
        <dbReference type="SAM" id="MobiDB-lite"/>
    </source>
</evidence>
<protein>
    <submittedName>
        <fullName evidence="6">WD repeat-containing protein 55</fullName>
    </submittedName>
</protein>
<dbReference type="InterPro" id="IPR001680">
    <property type="entry name" value="WD40_rpt"/>
</dbReference>
<dbReference type="InterPro" id="IPR050505">
    <property type="entry name" value="WDR55/POC1"/>
</dbReference>
<dbReference type="SMART" id="SM00320">
    <property type="entry name" value="WD40"/>
    <property type="match status" value="7"/>
</dbReference>
<dbReference type="InterPro" id="IPR036322">
    <property type="entry name" value="WD40_repeat_dom_sf"/>
</dbReference>